<gene>
    <name evidence="1" type="ORF">NAEGRDRAFT_76986</name>
</gene>
<evidence type="ECO:0000313" key="2">
    <source>
        <dbReference type="Proteomes" id="UP000006671"/>
    </source>
</evidence>
<protein>
    <submittedName>
        <fullName evidence="1">Predicted protein</fullName>
    </submittedName>
</protein>
<dbReference type="VEuPathDB" id="AmoebaDB:NAEGRDRAFT_76986"/>
<dbReference type="InParanoid" id="D2W6E3"/>
<accession>D2W6E3</accession>
<dbReference type="KEGG" id="ngr:NAEGRDRAFT_76986"/>
<dbReference type="RefSeq" id="XP_002668104.1">
    <property type="nucleotide sequence ID" value="XM_002668058.1"/>
</dbReference>
<name>D2W6E3_NAEGR</name>
<proteinExistence type="predicted"/>
<sequence>MKINMRNTFTIILANQQTDKRWAETHANGFISKVKSHINTSIVTKITDDIECKLKTTYMDPETTSKIAFKMSFEEKNWAYVLRFALNTNALLTEIFEDDFKEKVIHALKYHKKGFEEQKEVLQNRIVDSIQEWKGLFVNFSVLHSKKLFPISSTNTL</sequence>
<evidence type="ECO:0000313" key="1">
    <source>
        <dbReference type="EMBL" id="EFC35360.1"/>
    </source>
</evidence>
<organism evidence="2">
    <name type="scientific">Naegleria gruberi</name>
    <name type="common">Amoeba</name>
    <dbReference type="NCBI Taxonomy" id="5762"/>
    <lineage>
        <taxon>Eukaryota</taxon>
        <taxon>Discoba</taxon>
        <taxon>Heterolobosea</taxon>
        <taxon>Tetramitia</taxon>
        <taxon>Eutetramitia</taxon>
        <taxon>Vahlkampfiidae</taxon>
        <taxon>Naegleria</taxon>
    </lineage>
</organism>
<dbReference type="GeneID" id="8858682"/>
<dbReference type="AlphaFoldDB" id="D2W6E3"/>
<reference evidence="1 2" key="1">
    <citation type="journal article" date="2010" name="Cell">
        <title>The genome of Naegleria gruberi illuminates early eukaryotic versatility.</title>
        <authorList>
            <person name="Fritz-Laylin L.K."/>
            <person name="Prochnik S.E."/>
            <person name="Ginger M.L."/>
            <person name="Dacks J.B."/>
            <person name="Carpenter M.L."/>
            <person name="Field M.C."/>
            <person name="Kuo A."/>
            <person name="Paredez A."/>
            <person name="Chapman J."/>
            <person name="Pham J."/>
            <person name="Shu S."/>
            <person name="Neupane R."/>
            <person name="Cipriano M."/>
            <person name="Mancuso J."/>
            <person name="Tu H."/>
            <person name="Salamov A."/>
            <person name="Lindquist E."/>
            <person name="Shapiro H."/>
            <person name="Lucas S."/>
            <person name="Grigoriev I.V."/>
            <person name="Cande W.Z."/>
            <person name="Fulton C."/>
            <person name="Rokhsar D.S."/>
            <person name="Dawson S.C."/>
        </authorList>
    </citation>
    <scope>NUCLEOTIDE SEQUENCE [LARGE SCALE GENOMIC DNA]</scope>
    <source>
        <strain evidence="1 2">NEG-M</strain>
    </source>
</reference>
<dbReference type="Proteomes" id="UP000006671">
    <property type="component" value="Unassembled WGS sequence"/>
</dbReference>
<keyword evidence="2" id="KW-1185">Reference proteome</keyword>
<dbReference type="EMBL" id="GG739321">
    <property type="protein sequence ID" value="EFC35360.1"/>
    <property type="molecule type" value="Genomic_DNA"/>
</dbReference>